<comment type="cofactor">
    <cofactor evidence="1">
        <name>Zn(2+)</name>
        <dbReference type="ChEBI" id="CHEBI:29105"/>
    </cofactor>
</comment>
<evidence type="ECO:0000256" key="1">
    <source>
        <dbReference type="ARBA" id="ARBA00001947"/>
    </source>
</evidence>
<dbReference type="EC" id="3.4.24.-" evidence="14"/>
<evidence type="ECO:0000256" key="7">
    <source>
        <dbReference type="ARBA" id="ARBA00022801"/>
    </source>
</evidence>
<evidence type="ECO:0000256" key="12">
    <source>
        <dbReference type="SAM" id="Phobius"/>
    </source>
</evidence>
<sequence length="174" mass="20258">MVLIVIALTIHEVGHLVAAVILKIKFQRIKITLFGFNLNANLESIKLGNKILLFFSGPFLNLVMFFILADTDYNDFADINIFLAVVNMIPVIPLDGGNICKAILEKILDGISVSRYMIMTNCFFIVCFSVIIYIRQDWFYFVLIIMAVRGIMEENRYLFEKSIKYNYYKKFRKR</sequence>
<keyword evidence="8" id="KW-0862">Zinc</keyword>
<keyword evidence="6" id="KW-0479">Metal-binding</keyword>
<keyword evidence="5 12" id="KW-0812">Transmembrane</keyword>
<keyword evidence="9 12" id="KW-1133">Transmembrane helix</keyword>
<keyword evidence="15" id="KW-1185">Reference proteome</keyword>
<evidence type="ECO:0000256" key="4">
    <source>
        <dbReference type="ARBA" id="ARBA00022670"/>
    </source>
</evidence>
<comment type="subcellular location">
    <subcellularLocation>
        <location evidence="2">Membrane</location>
        <topology evidence="2">Multi-pass membrane protein</topology>
    </subcellularLocation>
</comment>
<keyword evidence="7 14" id="KW-0378">Hydrolase</keyword>
<evidence type="ECO:0000259" key="13">
    <source>
        <dbReference type="Pfam" id="PF02163"/>
    </source>
</evidence>
<dbReference type="InterPro" id="IPR008915">
    <property type="entry name" value="Peptidase_M50"/>
</dbReference>
<comment type="caution">
    <text evidence="14">The sequence shown here is derived from an EMBL/GenBank/DDBJ whole genome shotgun (WGS) entry which is preliminary data.</text>
</comment>
<dbReference type="Proteomes" id="UP001519342">
    <property type="component" value="Unassembled WGS sequence"/>
</dbReference>
<dbReference type="RefSeq" id="WP_209510695.1">
    <property type="nucleotide sequence ID" value="NZ_JAGGKS010000002.1"/>
</dbReference>
<name>A0ABS4GB87_9FIRM</name>
<evidence type="ECO:0000256" key="11">
    <source>
        <dbReference type="ARBA" id="ARBA00023136"/>
    </source>
</evidence>
<feature type="transmembrane region" description="Helical" evidence="12">
    <location>
        <begin position="6"/>
        <end position="26"/>
    </location>
</feature>
<keyword evidence="4" id="KW-0645">Protease</keyword>
<dbReference type="PANTHER" id="PTHR39188:SF3">
    <property type="entry name" value="STAGE IV SPORULATION PROTEIN FB"/>
    <property type="match status" value="1"/>
</dbReference>
<evidence type="ECO:0000256" key="10">
    <source>
        <dbReference type="ARBA" id="ARBA00023049"/>
    </source>
</evidence>
<evidence type="ECO:0000313" key="15">
    <source>
        <dbReference type="Proteomes" id="UP001519342"/>
    </source>
</evidence>
<feature type="transmembrane region" description="Helical" evidence="12">
    <location>
        <begin position="47"/>
        <end position="69"/>
    </location>
</feature>
<feature type="transmembrane region" description="Helical" evidence="12">
    <location>
        <begin position="81"/>
        <end position="104"/>
    </location>
</feature>
<evidence type="ECO:0000256" key="8">
    <source>
        <dbReference type="ARBA" id="ARBA00022833"/>
    </source>
</evidence>
<feature type="transmembrane region" description="Helical" evidence="12">
    <location>
        <begin position="116"/>
        <end position="134"/>
    </location>
</feature>
<evidence type="ECO:0000256" key="6">
    <source>
        <dbReference type="ARBA" id="ARBA00022723"/>
    </source>
</evidence>
<reference evidence="14 15" key="1">
    <citation type="submission" date="2021-03" db="EMBL/GenBank/DDBJ databases">
        <title>Genomic Encyclopedia of Type Strains, Phase IV (KMG-IV): sequencing the most valuable type-strain genomes for metagenomic binning, comparative biology and taxonomic classification.</title>
        <authorList>
            <person name="Goeker M."/>
        </authorList>
    </citation>
    <scope>NUCLEOTIDE SEQUENCE [LARGE SCALE GENOMIC DNA]</scope>
    <source>
        <strain evidence="14 15">DSM 24004</strain>
    </source>
</reference>
<evidence type="ECO:0000256" key="3">
    <source>
        <dbReference type="ARBA" id="ARBA00007931"/>
    </source>
</evidence>
<keyword evidence="10" id="KW-0482">Metalloprotease</keyword>
<gene>
    <name evidence="14" type="ORF">J2Z76_000794</name>
</gene>
<evidence type="ECO:0000256" key="9">
    <source>
        <dbReference type="ARBA" id="ARBA00022989"/>
    </source>
</evidence>
<feature type="transmembrane region" description="Helical" evidence="12">
    <location>
        <begin position="140"/>
        <end position="159"/>
    </location>
</feature>
<organism evidence="14 15">
    <name type="scientific">Sedimentibacter acidaminivorans</name>
    <dbReference type="NCBI Taxonomy" id="913099"/>
    <lineage>
        <taxon>Bacteria</taxon>
        <taxon>Bacillati</taxon>
        <taxon>Bacillota</taxon>
        <taxon>Tissierellia</taxon>
        <taxon>Sedimentibacter</taxon>
    </lineage>
</organism>
<evidence type="ECO:0000256" key="5">
    <source>
        <dbReference type="ARBA" id="ARBA00022692"/>
    </source>
</evidence>
<proteinExistence type="inferred from homology"/>
<dbReference type="GO" id="GO:0016787">
    <property type="term" value="F:hydrolase activity"/>
    <property type="evidence" value="ECO:0007669"/>
    <property type="project" value="UniProtKB-KW"/>
</dbReference>
<evidence type="ECO:0000313" key="14">
    <source>
        <dbReference type="EMBL" id="MBP1924937.1"/>
    </source>
</evidence>
<dbReference type="EMBL" id="JAGGKS010000002">
    <property type="protein sequence ID" value="MBP1924937.1"/>
    <property type="molecule type" value="Genomic_DNA"/>
</dbReference>
<protein>
    <submittedName>
        <fullName evidence="14">Stage IV sporulation protein FB</fullName>
        <ecNumber evidence="14">3.4.24.-</ecNumber>
    </submittedName>
</protein>
<feature type="domain" description="Peptidase M50" evidence="13">
    <location>
        <begin position="77"/>
        <end position="113"/>
    </location>
</feature>
<dbReference type="PANTHER" id="PTHR39188">
    <property type="entry name" value="MEMBRANE-ASSOCIATED ZINC METALLOPROTEASE M50B"/>
    <property type="match status" value="1"/>
</dbReference>
<keyword evidence="11 12" id="KW-0472">Membrane</keyword>
<evidence type="ECO:0000256" key="2">
    <source>
        <dbReference type="ARBA" id="ARBA00004141"/>
    </source>
</evidence>
<comment type="similarity">
    <text evidence="3">Belongs to the peptidase M50B family.</text>
</comment>
<dbReference type="Pfam" id="PF02163">
    <property type="entry name" value="Peptidase_M50"/>
    <property type="match status" value="1"/>
</dbReference>
<accession>A0ABS4GB87</accession>